<feature type="domain" description="N-acetyltransferase" evidence="6">
    <location>
        <begin position="10"/>
        <end position="157"/>
    </location>
</feature>
<evidence type="ECO:0000313" key="8">
    <source>
        <dbReference type="Proteomes" id="UP000231070"/>
    </source>
</evidence>
<keyword evidence="8" id="KW-1185">Reference proteome</keyword>
<gene>
    <name evidence="7" type="ORF">CJ014_01025</name>
</gene>
<dbReference type="PROSITE" id="PS51186">
    <property type="entry name" value="GNAT"/>
    <property type="match status" value="1"/>
</dbReference>
<dbReference type="Proteomes" id="UP000231070">
    <property type="component" value="Unassembled WGS sequence"/>
</dbReference>
<dbReference type="Gene3D" id="3.40.630.30">
    <property type="match status" value="1"/>
</dbReference>
<keyword evidence="3 7" id="KW-0808">Transferase</keyword>
<comment type="catalytic activity">
    <reaction evidence="5">
        <text>glycyl-tRNA(Gly) + acetyl-CoA = N-acetylglycyl-tRNA(Gly) + CoA + H(+)</text>
        <dbReference type="Rhea" id="RHEA:81867"/>
        <dbReference type="Rhea" id="RHEA-COMP:9683"/>
        <dbReference type="Rhea" id="RHEA-COMP:19766"/>
        <dbReference type="ChEBI" id="CHEBI:15378"/>
        <dbReference type="ChEBI" id="CHEBI:57287"/>
        <dbReference type="ChEBI" id="CHEBI:57288"/>
        <dbReference type="ChEBI" id="CHEBI:78522"/>
        <dbReference type="ChEBI" id="CHEBI:232036"/>
    </reaction>
</comment>
<evidence type="ECO:0000313" key="7">
    <source>
        <dbReference type="EMBL" id="PIP01357.1"/>
    </source>
</evidence>
<dbReference type="AlphaFoldDB" id="A0A2G9X334"/>
<dbReference type="InterPro" id="IPR000182">
    <property type="entry name" value="GNAT_dom"/>
</dbReference>
<protein>
    <submittedName>
        <fullName evidence="7">GNAT family N-acetyltransferase</fullName>
    </submittedName>
</protein>
<dbReference type="InterPro" id="IPR016181">
    <property type="entry name" value="Acyl_CoA_acyltransferase"/>
</dbReference>
<accession>A0A2G9X334</accession>
<evidence type="ECO:0000256" key="1">
    <source>
        <dbReference type="ARBA" id="ARBA00022491"/>
    </source>
</evidence>
<evidence type="ECO:0000259" key="6">
    <source>
        <dbReference type="PROSITE" id="PS51186"/>
    </source>
</evidence>
<evidence type="ECO:0000256" key="4">
    <source>
        <dbReference type="ARBA" id="ARBA00023315"/>
    </source>
</evidence>
<comment type="caution">
    <text evidence="7">The sequence shown here is derived from an EMBL/GenBank/DDBJ whole genome shotgun (WGS) entry which is preliminary data.</text>
</comment>
<proteinExistence type="predicted"/>
<evidence type="ECO:0000256" key="5">
    <source>
        <dbReference type="ARBA" id="ARBA00049880"/>
    </source>
</evidence>
<name>A0A2G9X334_9HYPH</name>
<reference evidence="7 8" key="1">
    <citation type="submission" date="2017-08" db="EMBL/GenBank/DDBJ databases">
        <title>Pleomorphomonas carboxidotrophicus sp. nov., a new mesophilic hydrogenogenic carboxidotroph.</title>
        <authorList>
            <person name="Esquivel-Elizondo S."/>
            <person name="Krajmalnik-Brown R."/>
            <person name="Maldonado J."/>
        </authorList>
    </citation>
    <scope>NUCLEOTIDE SEQUENCE [LARGE SCALE GENOMIC DNA]</scope>
    <source>
        <strain evidence="7 8">SVCO-16</strain>
    </source>
</reference>
<dbReference type="PANTHER" id="PTHR36449:SF1">
    <property type="entry name" value="ACETYLTRANSFERASE"/>
    <property type="match status" value="1"/>
</dbReference>
<dbReference type="GO" id="GO:0016747">
    <property type="term" value="F:acyltransferase activity, transferring groups other than amino-acyl groups"/>
    <property type="evidence" value="ECO:0007669"/>
    <property type="project" value="InterPro"/>
</dbReference>
<organism evidence="7 8">
    <name type="scientific">Pleomorphomonas carboxyditropha</name>
    <dbReference type="NCBI Taxonomy" id="2023338"/>
    <lineage>
        <taxon>Bacteria</taxon>
        <taxon>Pseudomonadati</taxon>
        <taxon>Pseudomonadota</taxon>
        <taxon>Alphaproteobacteria</taxon>
        <taxon>Hyphomicrobiales</taxon>
        <taxon>Pleomorphomonadaceae</taxon>
        <taxon>Pleomorphomonas</taxon>
    </lineage>
</organism>
<sequence>MLLREEHDIGAFRSGEPSLDDWLRGRALANMVLGASRTFVSCQTGTRRVVGFYALSMGQILNQEAIGSVRRNMPRFIPAVVLGRLAVDENWQRNGLGAALLKDAVLRSLRAAEEVSARLVVVHAISPAAEAFYLRHGFSRLPVDTPTYALDLVKFARI</sequence>
<evidence type="ECO:0000256" key="3">
    <source>
        <dbReference type="ARBA" id="ARBA00022679"/>
    </source>
</evidence>
<keyword evidence="4" id="KW-0012">Acyltransferase</keyword>
<dbReference type="OrthoDB" id="9799147at2"/>
<dbReference type="Pfam" id="PF13508">
    <property type="entry name" value="Acetyltransf_7"/>
    <property type="match status" value="1"/>
</dbReference>
<dbReference type="RefSeq" id="WP_100079296.1">
    <property type="nucleotide sequence ID" value="NZ_NQVN01000001.1"/>
</dbReference>
<keyword evidence="2" id="KW-1277">Toxin-antitoxin system</keyword>
<evidence type="ECO:0000256" key="2">
    <source>
        <dbReference type="ARBA" id="ARBA00022649"/>
    </source>
</evidence>
<dbReference type="SUPFAM" id="SSF55729">
    <property type="entry name" value="Acyl-CoA N-acyltransferases (Nat)"/>
    <property type="match status" value="1"/>
</dbReference>
<dbReference type="PANTHER" id="PTHR36449">
    <property type="entry name" value="ACETYLTRANSFERASE-RELATED"/>
    <property type="match status" value="1"/>
</dbReference>
<dbReference type="EMBL" id="NQVN01000001">
    <property type="protein sequence ID" value="PIP01357.1"/>
    <property type="molecule type" value="Genomic_DNA"/>
</dbReference>
<keyword evidence="1" id="KW-0678">Repressor</keyword>